<accession>F2HHZ2</accession>
<evidence type="ECO:0000313" key="2">
    <source>
        <dbReference type="Proteomes" id="UP000243423"/>
    </source>
</evidence>
<dbReference type="AlphaFoldDB" id="F2HHZ2"/>
<keyword evidence="1" id="KW-0542">Nucleomorph</keyword>
<reference evidence="1 2" key="1">
    <citation type="journal article" date="2011" name="Genome Biol. Evol.">
        <title>Complete nucleomorph genome sequence of the nonphotosynthetic alga Cryptomonas paramecium reveals a core nucleomorph gene set.</title>
        <authorList>
            <person name="Tanifuji G."/>
            <person name="Onodera N.T."/>
            <person name="Wheeler T.J."/>
            <person name="Dlutek M."/>
            <person name="Donaher N."/>
            <person name="Archibald J.M."/>
        </authorList>
    </citation>
    <scope>NUCLEOTIDE SEQUENCE [LARGE SCALE GENOMIC DNA]</scope>
    <source>
        <strain evidence="1 2">CCAP977/2A</strain>
    </source>
</reference>
<name>F2HHZ2_9CRYP</name>
<geneLocation type="nucleomorph" evidence="1"/>
<organism evidence="1 2">
    <name type="scientific">Cryptomonas paramaecium</name>
    <dbReference type="NCBI Taxonomy" id="2898"/>
    <lineage>
        <taxon>Eukaryota</taxon>
        <taxon>Cryptophyceae</taxon>
        <taxon>Cryptomonadales</taxon>
        <taxon>Cryptomonadaceae</taxon>
        <taxon>Cryptomonas</taxon>
    </lineage>
</organism>
<dbReference type="Proteomes" id="UP000243423">
    <property type="component" value="Nucleomorph 2"/>
</dbReference>
<protein>
    <submittedName>
        <fullName evidence="1">Uncharacterized protein</fullName>
    </submittedName>
</protein>
<dbReference type="RefSeq" id="XP_003239836.1">
    <property type="nucleotide sequence ID" value="XM_003239788.1"/>
</dbReference>
<gene>
    <name evidence="1" type="ORF">CPARA_2gp280</name>
</gene>
<proteinExistence type="predicted"/>
<sequence>MLFLLTTRCVEKNFQEFNYMLKKNLKSKNWKFFVNLVKFLVENKSNLIYKIKLKL</sequence>
<dbReference type="GeneID" id="10447180"/>
<dbReference type="EMBL" id="CP002173">
    <property type="protein sequence ID" value="AEA38938.1"/>
    <property type="molecule type" value="Genomic_DNA"/>
</dbReference>
<evidence type="ECO:0000313" key="1">
    <source>
        <dbReference type="EMBL" id="AEA38938.1"/>
    </source>
</evidence>